<dbReference type="RefSeq" id="WP_106535258.1">
    <property type="nucleotide sequence ID" value="NZ_ML142897.1"/>
</dbReference>
<dbReference type="EMBL" id="PYGE01000001">
    <property type="protein sequence ID" value="PSL08171.1"/>
    <property type="molecule type" value="Genomic_DNA"/>
</dbReference>
<accession>A0A2P8EFF4</accession>
<reference evidence="1 2" key="1">
    <citation type="submission" date="2018-03" db="EMBL/GenBank/DDBJ databases">
        <title>Genomic Encyclopedia of Archaeal and Bacterial Type Strains, Phase II (KMG-II): from individual species to whole genera.</title>
        <authorList>
            <person name="Goeker M."/>
        </authorList>
    </citation>
    <scope>NUCLEOTIDE SEQUENCE [LARGE SCALE GENOMIC DNA]</scope>
    <source>
        <strain evidence="1 2">DSM 45211</strain>
    </source>
</reference>
<gene>
    <name evidence="1" type="ORF">CLV30_101138</name>
</gene>
<sequence length="92" mass="9954">MTTRIDNYGDEIDIMITSRDEVIDVAVDELTQLARDRYLTAAGERPFDFADDLATILGQLSTNVGDPAELFGGQDITTNVEHVAGLIGADLP</sequence>
<keyword evidence="2" id="KW-1185">Reference proteome</keyword>
<evidence type="ECO:0000313" key="2">
    <source>
        <dbReference type="Proteomes" id="UP000243528"/>
    </source>
</evidence>
<dbReference type="OrthoDB" id="5102110at2"/>
<evidence type="ECO:0000313" key="1">
    <source>
        <dbReference type="EMBL" id="PSL08171.1"/>
    </source>
</evidence>
<proteinExistence type="predicted"/>
<dbReference type="AlphaFoldDB" id="A0A2P8EFF4"/>
<protein>
    <submittedName>
        <fullName evidence="1">Uncharacterized protein</fullName>
    </submittedName>
</protein>
<organism evidence="1 2">
    <name type="scientific">Haloactinopolyspora alba</name>
    <dbReference type="NCBI Taxonomy" id="648780"/>
    <lineage>
        <taxon>Bacteria</taxon>
        <taxon>Bacillati</taxon>
        <taxon>Actinomycetota</taxon>
        <taxon>Actinomycetes</taxon>
        <taxon>Jiangellales</taxon>
        <taxon>Jiangellaceae</taxon>
        <taxon>Haloactinopolyspora</taxon>
    </lineage>
</organism>
<dbReference type="Proteomes" id="UP000243528">
    <property type="component" value="Unassembled WGS sequence"/>
</dbReference>
<comment type="caution">
    <text evidence="1">The sequence shown here is derived from an EMBL/GenBank/DDBJ whole genome shotgun (WGS) entry which is preliminary data.</text>
</comment>
<name>A0A2P8EFF4_9ACTN</name>